<dbReference type="RefSeq" id="WP_012106184.1">
    <property type="nucleotide sequence ID" value="NC_009712.1"/>
</dbReference>
<proteinExistence type="predicted"/>
<evidence type="ECO:0000313" key="1">
    <source>
        <dbReference type="EMBL" id="ABS55162.1"/>
    </source>
</evidence>
<dbReference type="Proteomes" id="UP000002408">
    <property type="component" value="Chromosome"/>
</dbReference>
<protein>
    <submittedName>
        <fullName evidence="1">Uncharacterized protein</fullName>
    </submittedName>
</protein>
<dbReference type="EMBL" id="CP000780">
    <property type="protein sequence ID" value="ABS55162.1"/>
    <property type="molecule type" value="Genomic_DNA"/>
</dbReference>
<evidence type="ECO:0000313" key="2">
    <source>
        <dbReference type="Proteomes" id="UP000002408"/>
    </source>
</evidence>
<keyword evidence="2" id="KW-1185">Reference proteome</keyword>
<dbReference type="PANTHER" id="PTHR35866">
    <property type="entry name" value="PUTATIVE-RELATED"/>
    <property type="match status" value="1"/>
</dbReference>
<dbReference type="AlphaFoldDB" id="A7I601"/>
<dbReference type="Pfam" id="PF03692">
    <property type="entry name" value="CxxCxxCC"/>
    <property type="match status" value="1"/>
</dbReference>
<dbReference type="InterPro" id="IPR005358">
    <property type="entry name" value="Puta_zinc/iron-chelating_dom"/>
</dbReference>
<dbReference type="eggNOG" id="arCOG02581">
    <property type="taxonomic scope" value="Archaea"/>
</dbReference>
<dbReference type="GeneID" id="5411466"/>
<dbReference type="HOGENOM" id="CLU_1149820_0_0_2"/>
<name>A7I601_METB6</name>
<dbReference type="KEGG" id="mbn:Mboo_0644"/>
<accession>A7I601</accession>
<sequence>MVIVSLVPIPYRIAALTAEKNALFSYPPDRLSGIIRDVGFRCTYCAKCCTRAFNGHVFLLEQEVATARAIDPDALEPAPDPEFCDQHGTFYVSGYALKVKDDKEGSCWFLENGRCTIYDRRFAICRIYPYMLHREPDEDGIIDWRQISGFEKHGKYNAKITDEESRTLARETMEYEHAFLDHQIAFLECVQQWFARHQLRHVQKVYDDRMRQFKKGSPLTVMVYTGGQFEKCQVFPKPAPRES</sequence>
<organism evidence="1 2">
    <name type="scientific">Methanoregula boonei (strain DSM 21154 / JCM 14090 / 6A8)</name>
    <dbReference type="NCBI Taxonomy" id="456442"/>
    <lineage>
        <taxon>Archaea</taxon>
        <taxon>Methanobacteriati</taxon>
        <taxon>Methanobacteriota</taxon>
        <taxon>Stenosarchaea group</taxon>
        <taxon>Methanomicrobia</taxon>
        <taxon>Methanomicrobiales</taxon>
        <taxon>Methanoregulaceae</taxon>
        <taxon>Methanoregula</taxon>
    </lineage>
</organism>
<reference evidence="2" key="1">
    <citation type="journal article" date="2015" name="Microbiology">
        <title>Genome of Methanoregula boonei 6A8 reveals adaptations to oligotrophic peatland environments.</title>
        <authorList>
            <person name="Braeuer S."/>
            <person name="Cadillo-Quiroz H."/>
            <person name="Kyrpides N."/>
            <person name="Woyke T."/>
            <person name="Goodwin L."/>
            <person name="Detter C."/>
            <person name="Podell S."/>
            <person name="Yavitt J.B."/>
            <person name="Zinder S.H."/>
        </authorList>
    </citation>
    <scope>NUCLEOTIDE SEQUENCE [LARGE SCALE GENOMIC DNA]</scope>
    <source>
        <strain evidence="2">DSM 21154 / JCM 14090 / 6A8</strain>
    </source>
</reference>
<dbReference type="PANTHER" id="PTHR35866:SF1">
    <property type="entry name" value="YKGJ FAMILY CYSTEINE CLUSTER PROTEIN"/>
    <property type="match status" value="1"/>
</dbReference>
<dbReference type="OrthoDB" id="36424at2157"/>
<gene>
    <name evidence="1" type="ordered locus">Mboo_0644</name>
</gene>